<gene>
    <name evidence="2" type="ORF">JAO78_004270</name>
</gene>
<name>A0ABS8C119_9ALTE</name>
<sequence>MKFHSALLGIVTLVFASFATQGQGVSITVLDQTNKPLADAVIEIISPDVKTTTVARIAHVAQEDLVFVPFVTAIQQGNLIEFPNRDKTRHHVYSFSSAKTFEIQLYSGKPEAPVQFDEPGIVVLGCNIHDYMLAYIYIGESPLLLVTDKEGKVQFPEVPAGELRLKIWHPWQVEALAEQVVTPDETGHLTFSLAIEDNEKPSAPKRGFGS</sequence>
<evidence type="ECO:0000313" key="2">
    <source>
        <dbReference type="EMBL" id="MCB5226023.1"/>
    </source>
</evidence>
<keyword evidence="1" id="KW-0732">Signal</keyword>
<evidence type="ECO:0000313" key="3">
    <source>
        <dbReference type="Proteomes" id="UP000633814"/>
    </source>
</evidence>
<accession>A0ABS8C119</accession>
<dbReference type="Proteomes" id="UP000633814">
    <property type="component" value="Unassembled WGS sequence"/>
</dbReference>
<feature type="signal peptide" evidence="1">
    <location>
        <begin position="1"/>
        <end position="19"/>
    </location>
</feature>
<dbReference type="CDD" id="cd04221">
    <property type="entry name" value="MauL"/>
    <property type="match status" value="1"/>
</dbReference>
<reference evidence="2 3" key="1">
    <citation type="submission" date="2021-10" db="EMBL/GenBank/DDBJ databases">
        <title>Alishewanella koreense sp. nov. isolated from seawater of southwestern coast in South Korea and the proposal for the reclassification of Rheinheimera perlucida and Rheinheimera tuosuensis as Arsukibacterium perlucida and Arsukibacterium tuosuensis.</title>
        <authorList>
            <person name="Kim K.H."/>
            <person name="Ruan W."/>
            <person name="Kim K.R."/>
            <person name="Baek J.H."/>
            <person name="Jeon C.O."/>
        </authorList>
    </citation>
    <scope>NUCLEOTIDE SEQUENCE [LARGE SCALE GENOMIC DNA]</scope>
    <source>
        <strain evidence="2 3">16-MA</strain>
    </source>
</reference>
<comment type="caution">
    <text evidence="2">The sequence shown here is derived from an EMBL/GenBank/DDBJ whole genome shotgun (WGS) entry which is preliminary data.</text>
</comment>
<organism evidence="2 3">
    <name type="scientific">Alishewanella maricola</name>
    <dbReference type="NCBI Taxonomy" id="2795740"/>
    <lineage>
        <taxon>Bacteria</taxon>
        <taxon>Pseudomonadati</taxon>
        <taxon>Pseudomonadota</taxon>
        <taxon>Gammaproteobacteria</taxon>
        <taxon>Alteromonadales</taxon>
        <taxon>Alteromonadaceae</taxon>
        <taxon>Alishewanella</taxon>
    </lineage>
</organism>
<dbReference type="Gene3D" id="2.60.40.420">
    <property type="entry name" value="Cupredoxins - blue copper proteins"/>
    <property type="match status" value="1"/>
</dbReference>
<proteinExistence type="predicted"/>
<keyword evidence="3" id="KW-1185">Reference proteome</keyword>
<dbReference type="InterPro" id="IPR008969">
    <property type="entry name" value="CarboxyPept-like_regulatory"/>
</dbReference>
<dbReference type="InterPro" id="IPR008972">
    <property type="entry name" value="Cupredoxin"/>
</dbReference>
<dbReference type="SUPFAM" id="SSF49503">
    <property type="entry name" value="Cupredoxins"/>
    <property type="match status" value="1"/>
</dbReference>
<dbReference type="SUPFAM" id="SSF49464">
    <property type="entry name" value="Carboxypeptidase regulatory domain-like"/>
    <property type="match status" value="1"/>
</dbReference>
<dbReference type="InterPro" id="IPR034242">
    <property type="entry name" value="MauL"/>
</dbReference>
<dbReference type="RefSeq" id="WP_226750116.1">
    <property type="nucleotide sequence ID" value="NZ_JAEINI020000002.1"/>
</dbReference>
<protein>
    <submittedName>
        <fullName evidence="2">Methylamine utilization protein</fullName>
    </submittedName>
</protein>
<dbReference type="EMBL" id="JAEINI020000002">
    <property type="protein sequence ID" value="MCB5226023.1"/>
    <property type="molecule type" value="Genomic_DNA"/>
</dbReference>
<feature type="chain" id="PRO_5047409670" evidence="1">
    <location>
        <begin position="20"/>
        <end position="210"/>
    </location>
</feature>
<evidence type="ECO:0000256" key="1">
    <source>
        <dbReference type="SAM" id="SignalP"/>
    </source>
</evidence>